<dbReference type="EMBL" id="QKTX01000006">
    <property type="protein sequence ID" value="PZV83414.1"/>
    <property type="molecule type" value="Genomic_DNA"/>
</dbReference>
<proteinExistence type="predicted"/>
<dbReference type="Proteomes" id="UP000248917">
    <property type="component" value="Unassembled WGS sequence"/>
</dbReference>
<evidence type="ECO:0000313" key="3">
    <source>
        <dbReference type="Proteomes" id="UP000248917"/>
    </source>
</evidence>
<keyword evidence="1" id="KW-1133">Transmembrane helix</keyword>
<keyword evidence="3" id="KW-1185">Reference proteome</keyword>
<dbReference type="AlphaFoldDB" id="A0A326RR76"/>
<accession>A0A326RR76</accession>
<evidence type="ECO:0000313" key="2">
    <source>
        <dbReference type="EMBL" id="PZV83414.1"/>
    </source>
</evidence>
<feature type="transmembrane region" description="Helical" evidence="1">
    <location>
        <begin position="37"/>
        <end position="58"/>
    </location>
</feature>
<organism evidence="2 3">
    <name type="scientific">Algoriphagus aquaeductus</name>
    <dbReference type="NCBI Taxonomy" id="475299"/>
    <lineage>
        <taxon>Bacteria</taxon>
        <taxon>Pseudomonadati</taxon>
        <taxon>Bacteroidota</taxon>
        <taxon>Cytophagia</taxon>
        <taxon>Cytophagales</taxon>
        <taxon>Cyclobacteriaceae</taxon>
        <taxon>Algoriphagus</taxon>
    </lineage>
</organism>
<dbReference type="RefSeq" id="WP_111392668.1">
    <property type="nucleotide sequence ID" value="NZ_JBJINY010000058.1"/>
</dbReference>
<dbReference type="OrthoDB" id="826661at2"/>
<sequence length="70" mass="8045">MTLRPWHFLALAVFLLTLISFIWLFQEEKTTPGLGSIPFIFWSSFVVTLFVVLATFLGSKIFPHKETPKS</sequence>
<gene>
    <name evidence="2" type="ORF">CLV31_10627</name>
</gene>
<name>A0A326RR76_9BACT</name>
<keyword evidence="1" id="KW-0812">Transmembrane</keyword>
<feature type="transmembrane region" description="Helical" evidence="1">
    <location>
        <begin position="6"/>
        <end position="25"/>
    </location>
</feature>
<comment type="caution">
    <text evidence="2">The sequence shown here is derived from an EMBL/GenBank/DDBJ whole genome shotgun (WGS) entry which is preliminary data.</text>
</comment>
<protein>
    <submittedName>
        <fullName evidence="2">Uncharacterized protein</fullName>
    </submittedName>
</protein>
<keyword evidence="1" id="KW-0472">Membrane</keyword>
<evidence type="ECO:0000256" key="1">
    <source>
        <dbReference type="SAM" id="Phobius"/>
    </source>
</evidence>
<reference evidence="2 3" key="1">
    <citation type="submission" date="2018-06" db="EMBL/GenBank/DDBJ databases">
        <title>Genomic Encyclopedia of Archaeal and Bacterial Type Strains, Phase II (KMG-II): from individual species to whole genera.</title>
        <authorList>
            <person name="Goeker M."/>
        </authorList>
    </citation>
    <scope>NUCLEOTIDE SEQUENCE [LARGE SCALE GENOMIC DNA]</scope>
    <source>
        <strain evidence="2 3">T4</strain>
    </source>
</reference>